<dbReference type="EMBL" id="JBHUHT010000011">
    <property type="protein sequence ID" value="MFD2096080.1"/>
    <property type="molecule type" value="Genomic_DNA"/>
</dbReference>
<evidence type="ECO:0000256" key="5">
    <source>
        <dbReference type="ARBA" id="ARBA00022927"/>
    </source>
</evidence>
<evidence type="ECO:0000256" key="8">
    <source>
        <dbReference type="ARBA" id="ARBA00023136"/>
    </source>
</evidence>
<gene>
    <name evidence="9 12" type="primary">tatB</name>
    <name evidence="12" type="ORF">ACFSJ3_08795</name>
</gene>
<proteinExistence type="inferred from homology"/>
<comment type="subcellular location">
    <subcellularLocation>
        <location evidence="9">Cell membrane</location>
        <topology evidence="9">Single-pass membrane protein</topology>
    </subcellularLocation>
    <subcellularLocation>
        <location evidence="1">Membrane</location>
        <topology evidence="1">Single-pass membrane protein</topology>
    </subcellularLocation>
</comment>
<keyword evidence="7 9" id="KW-0811">Translocation</keyword>
<evidence type="ECO:0000256" key="1">
    <source>
        <dbReference type="ARBA" id="ARBA00004167"/>
    </source>
</evidence>
<dbReference type="Proteomes" id="UP001597380">
    <property type="component" value="Unassembled WGS sequence"/>
</dbReference>
<dbReference type="Gene3D" id="1.20.5.3310">
    <property type="match status" value="1"/>
</dbReference>
<evidence type="ECO:0000256" key="11">
    <source>
        <dbReference type="SAM" id="Phobius"/>
    </source>
</evidence>
<evidence type="ECO:0000256" key="10">
    <source>
        <dbReference type="SAM" id="MobiDB-lite"/>
    </source>
</evidence>
<name>A0ABW4XM25_9GAMM</name>
<sequence length="142" mass="15419">MFDIGFWELIIIAVVGLVVLGPERLPGAVRSVTRTIGTIKRYGGAVRQQVEQELQIEQLHQDLKKAEQMGTKVTPELQASLNKLRARAESVNRPYGKDEGESPVSEDASSSLSQSTDEASQSQSSELPGNTSDAPAKDKNPE</sequence>
<keyword evidence="2 9" id="KW-0813">Transport</keyword>
<keyword evidence="5 9" id="KW-0653">Protein transport</keyword>
<dbReference type="HAMAP" id="MF_00237">
    <property type="entry name" value="TatB"/>
    <property type="match status" value="1"/>
</dbReference>
<feature type="region of interest" description="Disordered" evidence="10">
    <location>
        <begin position="67"/>
        <end position="142"/>
    </location>
</feature>
<comment type="subunit">
    <text evidence="9">The Tat system comprises two distinct complexes: a TatABC complex, containing multiple copies of TatA, TatB and TatC subunits, and a separate TatA complex, containing only TatA subunits. Substrates initially bind to the TatABC complex, which probably triggers association of the separate TatA complex to form the active translocon.</text>
</comment>
<evidence type="ECO:0000256" key="9">
    <source>
        <dbReference type="HAMAP-Rule" id="MF_00237"/>
    </source>
</evidence>
<dbReference type="PANTHER" id="PTHR33162:SF1">
    <property type="entry name" value="SEC-INDEPENDENT PROTEIN TRANSLOCASE PROTEIN TATA, CHLOROPLASTIC"/>
    <property type="match status" value="1"/>
</dbReference>
<evidence type="ECO:0000313" key="13">
    <source>
        <dbReference type="Proteomes" id="UP001597380"/>
    </source>
</evidence>
<comment type="function">
    <text evidence="9">Part of the twin-arginine translocation (Tat) system that transports large folded proteins containing a characteristic twin-arginine motif in their signal peptide across membranes. Together with TatC, TatB is part of a receptor directly interacting with Tat signal peptides. TatB may form an oligomeric binding site that transiently accommodates folded Tat precursor proteins before their translocation.</text>
</comment>
<organism evidence="12 13">
    <name type="scientific">Corallincola platygyrae</name>
    <dbReference type="NCBI Taxonomy" id="1193278"/>
    <lineage>
        <taxon>Bacteria</taxon>
        <taxon>Pseudomonadati</taxon>
        <taxon>Pseudomonadota</taxon>
        <taxon>Gammaproteobacteria</taxon>
        <taxon>Alteromonadales</taxon>
        <taxon>Psychromonadaceae</taxon>
        <taxon>Corallincola</taxon>
    </lineage>
</organism>
<evidence type="ECO:0000256" key="7">
    <source>
        <dbReference type="ARBA" id="ARBA00023010"/>
    </source>
</evidence>
<dbReference type="RefSeq" id="WP_345341071.1">
    <property type="nucleotide sequence ID" value="NZ_BAABLI010000017.1"/>
</dbReference>
<feature type="transmembrane region" description="Helical" evidence="11">
    <location>
        <begin position="6"/>
        <end position="25"/>
    </location>
</feature>
<evidence type="ECO:0000256" key="6">
    <source>
        <dbReference type="ARBA" id="ARBA00022989"/>
    </source>
</evidence>
<feature type="compositionally biased region" description="Basic and acidic residues" evidence="10">
    <location>
        <begin position="86"/>
        <end position="100"/>
    </location>
</feature>
<dbReference type="PANTHER" id="PTHR33162">
    <property type="entry name" value="SEC-INDEPENDENT PROTEIN TRANSLOCASE PROTEIN TATA, CHLOROPLASTIC"/>
    <property type="match status" value="1"/>
</dbReference>
<feature type="compositionally biased region" description="Polar residues" evidence="10">
    <location>
        <begin position="107"/>
        <end position="133"/>
    </location>
</feature>
<comment type="caution">
    <text evidence="12">The sequence shown here is derived from an EMBL/GenBank/DDBJ whole genome shotgun (WGS) entry which is preliminary data.</text>
</comment>
<keyword evidence="6 9" id="KW-1133">Transmembrane helix</keyword>
<evidence type="ECO:0000256" key="4">
    <source>
        <dbReference type="ARBA" id="ARBA00022692"/>
    </source>
</evidence>
<keyword evidence="4 9" id="KW-0812">Transmembrane</keyword>
<dbReference type="PRINTS" id="PR01506">
    <property type="entry name" value="TATBPROTEIN"/>
</dbReference>
<reference evidence="13" key="1">
    <citation type="journal article" date="2019" name="Int. J. Syst. Evol. Microbiol.">
        <title>The Global Catalogue of Microorganisms (GCM) 10K type strain sequencing project: providing services to taxonomists for standard genome sequencing and annotation.</title>
        <authorList>
            <consortium name="The Broad Institute Genomics Platform"/>
            <consortium name="The Broad Institute Genome Sequencing Center for Infectious Disease"/>
            <person name="Wu L."/>
            <person name="Ma J."/>
        </authorList>
    </citation>
    <scope>NUCLEOTIDE SEQUENCE [LARGE SCALE GENOMIC DNA]</scope>
    <source>
        <strain evidence="13">CGMCC 1.10992</strain>
    </source>
</reference>
<keyword evidence="8 9" id="KW-0472">Membrane</keyword>
<evidence type="ECO:0000313" key="12">
    <source>
        <dbReference type="EMBL" id="MFD2096080.1"/>
    </source>
</evidence>
<dbReference type="InterPro" id="IPR018448">
    <property type="entry name" value="TatB"/>
</dbReference>
<keyword evidence="3 9" id="KW-1003">Cell membrane</keyword>
<dbReference type="NCBIfam" id="TIGR01410">
    <property type="entry name" value="tatB"/>
    <property type="match status" value="1"/>
</dbReference>
<evidence type="ECO:0000256" key="3">
    <source>
        <dbReference type="ARBA" id="ARBA00022475"/>
    </source>
</evidence>
<dbReference type="Pfam" id="PF02416">
    <property type="entry name" value="TatA_B_E"/>
    <property type="match status" value="1"/>
</dbReference>
<keyword evidence="13" id="KW-1185">Reference proteome</keyword>
<accession>A0ABW4XM25</accession>
<evidence type="ECO:0000256" key="2">
    <source>
        <dbReference type="ARBA" id="ARBA00022448"/>
    </source>
</evidence>
<dbReference type="InterPro" id="IPR003369">
    <property type="entry name" value="TatA/B/E"/>
</dbReference>
<protein>
    <recommendedName>
        <fullName evidence="9">Sec-independent protein translocase protein TatB</fullName>
    </recommendedName>
</protein>
<comment type="similarity">
    <text evidence="9">Belongs to the TatB family.</text>
</comment>